<protein>
    <submittedName>
        <fullName evidence="5">Alpha-D-xyloside xylohydrolase/trinucleotide repeat-containing gene 6 protein</fullName>
    </submittedName>
</protein>
<feature type="domain" description="Glycoside hydrolase family 31 TIM barrel" evidence="3">
    <location>
        <begin position="303"/>
        <end position="389"/>
    </location>
</feature>
<name>A0A316DZC0_9FLAO</name>
<proteinExistence type="inferred from homology"/>
<dbReference type="SUPFAM" id="SSF51445">
    <property type="entry name" value="(Trans)glycosidases"/>
    <property type="match status" value="1"/>
</dbReference>
<dbReference type="PANTHER" id="PTHR22762">
    <property type="entry name" value="ALPHA-GLUCOSIDASE"/>
    <property type="match status" value="1"/>
</dbReference>
<dbReference type="InterPro" id="IPR017853">
    <property type="entry name" value="GH"/>
</dbReference>
<organism evidence="5 6">
    <name type="scientific">Maribacter polysiphoniae</name>
    <dbReference type="NCBI Taxonomy" id="429344"/>
    <lineage>
        <taxon>Bacteria</taxon>
        <taxon>Pseudomonadati</taxon>
        <taxon>Bacteroidota</taxon>
        <taxon>Flavobacteriia</taxon>
        <taxon>Flavobacteriales</taxon>
        <taxon>Flavobacteriaceae</taxon>
        <taxon>Maribacter</taxon>
    </lineage>
</organism>
<dbReference type="Pfam" id="PF01055">
    <property type="entry name" value="Glyco_hydro_31_2nd"/>
    <property type="match status" value="2"/>
</dbReference>
<evidence type="ECO:0000313" key="6">
    <source>
        <dbReference type="Proteomes" id="UP000245667"/>
    </source>
</evidence>
<dbReference type="Gene3D" id="2.60.40.1180">
    <property type="entry name" value="Golgi alpha-mannosidase II"/>
    <property type="match status" value="2"/>
</dbReference>
<dbReference type="InterPro" id="IPR000322">
    <property type="entry name" value="Glyco_hydro_31_TIM"/>
</dbReference>
<feature type="domain" description="Glycosyl hydrolase family 31 C-terminal" evidence="4">
    <location>
        <begin position="409"/>
        <end position="474"/>
    </location>
</feature>
<dbReference type="Gene3D" id="3.20.20.80">
    <property type="entry name" value="Glycosidases"/>
    <property type="match status" value="1"/>
</dbReference>
<keyword evidence="2 5" id="KW-0378">Hydrolase</keyword>
<dbReference type="EMBL" id="QGGQ01000004">
    <property type="protein sequence ID" value="PWK23747.1"/>
    <property type="molecule type" value="Genomic_DNA"/>
</dbReference>
<reference evidence="5 6" key="1">
    <citation type="submission" date="2018-05" db="EMBL/GenBank/DDBJ databases">
        <title>Genomic Encyclopedia of Archaeal and Bacterial Type Strains, Phase II (KMG-II): from individual species to whole genera.</title>
        <authorList>
            <person name="Goeker M."/>
        </authorList>
    </citation>
    <scope>NUCLEOTIDE SEQUENCE [LARGE SCALE GENOMIC DNA]</scope>
    <source>
        <strain evidence="5 6">DSM 23514</strain>
    </source>
</reference>
<accession>A0A316DZC0</accession>
<dbReference type="InterPro" id="IPR013780">
    <property type="entry name" value="Glyco_hydro_b"/>
</dbReference>
<dbReference type="Pfam" id="PF21365">
    <property type="entry name" value="Glyco_hydro_31_3rd"/>
    <property type="match status" value="1"/>
</dbReference>
<gene>
    <name evidence="5" type="ORF">LX92_02314</name>
</gene>
<dbReference type="PANTHER" id="PTHR22762:SF144">
    <property type="entry name" value="ALPHA-XYLOSIDASE"/>
    <property type="match status" value="1"/>
</dbReference>
<dbReference type="GO" id="GO:0005975">
    <property type="term" value="P:carbohydrate metabolic process"/>
    <property type="evidence" value="ECO:0007669"/>
    <property type="project" value="InterPro"/>
</dbReference>
<comment type="similarity">
    <text evidence="1 2">Belongs to the glycosyl hydrolase 31 family.</text>
</comment>
<feature type="domain" description="Glycoside hydrolase family 31 TIM barrel" evidence="3">
    <location>
        <begin position="41"/>
        <end position="280"/>
    </location>
</feature>
<evidence type="ECO:0000259" key="4">
    <source>
        <dbReference type="Pfam" id="PF21365"/>
    </source>
</evidence>
<evidence type="ECO:0000256" key="2">
    <source>
        <dbReference type="RuleBase" id="RU361185"/>
    </source>
</evidence>
<dbReference type="AlphaFoldDB" id="A0A316DZC0"/>
<dbReference type="InterPro" id="IPR048395">
    <property type="entry name" value="Glyco_hydro_31_C"/>
</dbReference>
<keyword evidence="2" id="KW-0326">Glycosidase</keyword>
<dbReference type="SUPFAM" id="SSF51011">
    <property type="entry name" value="Glycosyl hydrolase domain"/>
    <property type="match status" value="1"/>
</dbReference>
<evidence type="ECO:0000313" key="5">
    <source>
        <dbReference type="EMBL" id="PWK23747.1"/>
    </source>
</evidence>
<evidence type="ECO:0000256" key="1">
    <source>
        <dbReference type="ARBA" id="ARBA00007806"/>
    </source>
</evidence>
<dbReference type="GO" id="GO:0004553">
    <property type="term" value="F:hydrolase activity, hydrolyzing O-glycosyl compounds"/>
    <property type="evidence" value="ECO:0007669"/>
    <property type="project" value="InterPro"/>
</dbReference>
<comment type="caution">
    <text evidence="5">The sequence shown here is derived from an EMBL/GenBank/DDBJ whole genome shotgun (WGS) entry which is preliminary data.</text>
</comment>
<evidence type="ECO:0000259" key="3">
    <source>
        <dbReference type="Pfam" id="PF01055"/>
    </source>
</evidence>
<sequence length="590" mass="68721">MGMKGLKIAFWALVFLLGIAYFYWFLPVWGIPFNGQRQGNPPLTPAWALECWLWEDDVNTSDYVDELLRGYKEYDIPVRTVLLDSPWSVRYNDFEIDTIRYKDPEVWFPKLQDEGYRIVLWMTPMVNSYSNDTRVMEDRTWYDDSMEKGFLAKSKSPNEWWKGEGGFIDYSNPKAMDWWRGLQQNVFDLGIDGWKLDGAATLFYSEIGALPFFYKKTSSGWMSTRTYMDHYYRDEYTYGLTQNPEFLTLSRAIDRGYHPEGFAPIDASPVNWVGDQKHEWVTDKMIKENDNPRKDIALKGVQGFESAIDNILKSAKLGYNIVGSDVGGFSGSTIPPRLYIRWAQFSSFCGLFLNGGHGERRLWKRTDQELRIIRNYAWLHTELVPYMYHYVISAHNGGRKLQTPLKQGKYQYMFGDDFLIAPIYKDTGLREVVLPEGKWRYFFDDTTLLEGPLEFEREFPLHGFPVYIKEGAIVPMDVKREYTGLGDSGSEGFITVLIYPEGDNTFTYYDVETSRETIISYETKNRGLNISFKGGELSHILRIHSEKAPQTITLDNRDLPQQMWKYDPKQKKLIIRSAGHFSNGAYRINY</sequence>
<dbReference type="Proteomes" id="UP000245667">
    <property type="component" value="Unassembled WGS sequence"/>
</dbReference>